<feature type="compositionally biased region" description="Low complexity" evidence="1">
    <location>
        <begin position="31"/>
        <end position="56"/>
    </location>
</feature>
<organism evidence="2 3">
    <name type="scientific">Streptomyces coeruleofuscus</name>
    <dbReference type="NCBI Taxonomy" id="66879"/>
    <lineage>
        <taxon>Bacteria</taxon>
        <taxon>Bacillati</taxon>
        <taxon>Actinomycetota</taxon>
        <taxon>Actinomycetes</taxon>
        <taxon>Kitasatosporales</taxon>
        <taxon>Streptomycetaceae</taxon>
        <taxon>Streptomyces</taxon>
    </lineage>
</organism>
<dbReference type="EMBL" id="BAAASE010000006">
    <property type="protein sequence ID" value="GAA2409453.1"/>
    <property type="molecule type" value="Genomic_DNA"/>
</dbReference>
<gene>
    <name evidence="2" type="ORF">GCM10010255_52040</name>
</gene>
<reference evidence="3" key="1">
    <citation type="journal article" date="2019" name="Int. J. Syst. Evol. Microbiol.">
        <title>The Global Catalogue of Microorganisms (GCM) 10K type strain sequencing project: providing services to taxonomists for standard genome sequencing and annotation.</title>
        <authorList>
            <consortium name="The Broad Institute Genomics Platform"/>
            <consortium name="The Broad Institute Genome Sequencing Center for Infectious Disease"/>
            <person name="Wu L."/>
            <person name="Ma J."/>
        </authorList>
    </citation>
    <scope>NUCLEOTIDE SEQUENCE [LARGE SCALE GENOMIC DNA]</scope>
    <source>
        <strain evidence="3">JCM 4358</strain>
    </source>
</reference>
<dbReference type="Proteomes" id="UP001499986">
    <property type="component" value="Unassembled WGS sequence"/>
</dbReference>
<evidence type="ECO:0000313" key="3">
    <source>
        <dbReference type="Proteomes" id="UP001499986"/>
    </source>
</evidence>
<keyword evidence="3" id="KW-1185">Reference proteome</keyword>
<comment type="caution">
    <text evidence="2">The sequence shown here is derived from an EMBL/GenBank/DDBJ whole genome shotgun (WGS) entry which is preliminary data.</text>
</comment>
<evidence type="ECO:0000313" key="2">
    <source>
        <dbReference type="EMBL" id="GAA2409453.1"/>
    </source>
</evidence>
<evidence type="ECO:0000256" key="1">
    <source>
        <dbReference type="SAM" id="MobiDB-lite"/>
    </source>
</evidence>
<proteinExistence type="predicted"/>
<dbReference type="RefSeq" id="WP_346138726.1">
    <property type="nucleotide sequence ID" value="NZ_BAAASE010000006.1"/>
</dbReference>
<sequence>MIQQVPHAVPGADPAGVALALAVASELHAPAPASVSASASASASATRAPEVAAAEVRPARKGAARRAAAARRPSPQGTRLSRGRSAADPGLVLLPARPADVRG</sequence>
<feature type="region of interest" description="Disordered" evidence="1">
    <location>
        <begin position="31"/>
        <end position="103"/>
    </location>
</feature>
<accession>A0ABP5VQN5</accession>
<protein>
    <submittedName>
        <fullName evidence="2">Uncharacterized protein</fullName>
    </submittedName>
</protein>
<name>A0ABP5VQN5_9ACTN</name>